<dbReference type="EMBL" id="CM002924">
    <property type="protein sequence ID" value="KGN56010.1"/>
    <property type="molecule type" value="Genomic_DNA"/>
</dbReference>
<accession>A0A0A0L260</accession>
<reference evidence="1 2" key="4">
    <citation type="journal article" date="2011" name="BMC Genomics">
        <title>RNA-Seq improves annotation of protein-coding genes in the cucumber genome.</title>
        <authorList>
            <person name="Li Z."/>
            <person name="Zhang Z."/>
            <person name="Yan P."/>
            <person name="Huang S."/>
            <person name="Fei Z."/>
            <person name="Lin K."/>
        </authorList>
    </citation>
    <scope>NUCLEOTIDE SEQUENCE [LARGE SCALE GENOMIC DNA]</scope>
    <source>
        <strain evidence="2">cv. 9930</strain>
    </source>
</reference>
<dbReference type="AlphaFoldDB" id="A0A0A0L260"/>
<keyword evidence="2" id="KW-1185">Reference proteome</keyword>
<reference evidence="1 2" key="1">
    <citation type="journal article" date="2009" name="Nat. Genet.">
        <title>The genome of the cucumber, Cucumis sativus L.</title>
        <authorList>
            <person name="Huang S."/>
            <person name="Li R."/>
            <person name="Zhang Z."/>
            <person name="Li L."/>
            <person name="Gu X."/>
            <person name="Fan W."/>
            <person name="Lucas W.J."/>
            <person name="Wang X."/>
            <person name="Xie B."/>
            <person name="Ni P."/>
            <person name="Ren Y."/>
            <person name="Zhu H."/>
            <person name="Li J."/>
            <person name="Lin K."/>
            <person name="Jin W."/>
            <person name="Fei Z."/>
            <person name="Li G."/>
            <person name="Staub J."/>
            <person name="Kilian A."/>
            <person name="van der Vossen E.A."/>
            <person name="Wu Y."/>
            <person name="Guo J."/>
            <person name="He J."/>
            <person name="Jia Z."/>
            <person name="Ren Y."/>
            <person name="Tian G."/>
            <person name="Lu Y."/>
            <person name="Ruan J."/>
            <person name="Qian W."/>
            <person name="Wang M."/>
            <person name="Huang Q."/>
            <person name="Li B."/>
            <person name="Xuan Z."/>
            <person name="Cao J."/>
            <person name="Asan"/>
            <person name="Wu Z."/>
            <person name="Zhang J."/>
            <person name="Cai Q."/>
            <person name="Bai Y."/>
            <person name="Zhao B."/>
            <person name="Han Y."/>
            <person name="Li Y."/>
            <person name="Li X."/>
            <person name="Wang S."/>
            <person name="Shi Q."/>
            <person name="Liu S."/>
            <person name="Cho W.K."/>
            <person name="Kim J.Y."/>
            <person name="Xu Y."/>
            <person name="Heller-Uszynska K."/>
            <person name="Miao H."/>
            <person name="Cheng Z."/>
            <person name="Zhang S."/>
            <person name="Wu J."/>
            <person name="Yang Y."/>
            <person name="Kang H."/>
            <person name="Li M."/>
            <person name="Liang H."/>
            <person name="Ren X."/>
            <person name="Shi Z."/>
            <person name="Wen M."/>
            <person name="Jian M."/>
            <person name="Yang H."/>
            <person name="Zhang G."/>
            <person name="Yang Z."/>
            <person name="Chen R."/>
            <person name="Liu S."/>
            <person name="Li J."/>
            <person name="Ma L."/>
            <person name="Liu H."/>
            <person name="Zhou Y."/>
            <person name="Zhao J."/>
            <person name="Fang X."/>
            <person name="Li G."/>
            <person name="Fang L."/>
            <person name="Li Y."/>
            <person name="Liu D."/>
            <person name="Zheng H."/>
            <person name="Zhang Y."/>
            <person name="Qin N."/>
            <person name="Li Z."/>
            <person name="Yang G."/>
            <person name="Yang S."/>
            <person name="Bolund L."/>
            <person name="Kristiansen K."/>
            <person name="Zheng H."/>
            <person name="Li S."/>
            <person name="Zhang X."/>
            <person name="Yang H."/>
            <person name="Wang J."/>
            <person name="Sun R."/>
            <person name="Zhang B."/>
            <person name="Jiang S."/>
            <person name="Wang J."/>
            <person name="Du Y."/>
            <person name="Li S."/>
        </authorList>
    </citation>
    <scope>NUCLEOTIDE SEQUENCE [LARGE SCALE GENOMIC DNA]</scope>
    <source>
        <strain evidence="2">cv. 9930</strain>
    </source>
</reference>
<reference evidence="1 2" key="3">
    <citation type="journal article" date="2010" name="BMC Genomics">
        <title>Transcriptome sequencing and comparative analysis of cucumber flowers with different sex types.</title>
        <authorList>
            <person name="Guo S."/>
            <person name="Zheng Y."/>
            <person name="Joung J.G."/>
            <person name="Liu S."/>
            <person name="Zhang Z."/>
            <person name="Crasta O.R."/>
            <person name="Sobral B.W."/>
            <person name="Xu Y."/>
            <person name="Huang S."/>
            <person name="Fei Z."/>
        </authorList>
    </citation>
    <scope>NUCLEOTIDE SEQUENCE [LARGE SCALE GENOMIC DNA]</scope>
    <source>
        <strain evidence="2">cv. 9930</strain>
    </source>
</reference>
<evidence type="ECO:0000313" key="2">
    <source>
        <dbReference type="Proteomes" id="UP000029981"/>
    </source>
</evidence>
<sequence>MTRLKPALAARALNSSLVLSLPPSYKVISTISHWATAFVALVVSGNVGSIESITITFPSSGIAL</sequence>
<dbReference type="Gramene" id="KGN56010">
    <property type="protein sequence ID" value="KGN56010"/>
    <property type="gene ID" value="Csa_3G046225"/>
</dbReference>
<gene>
    <name evidence="1" type="ORF">Csa_3G046225</name>
</gene>
<evidence type="ECO:0000313" key="1">
    <source>
        <dbReference type="EMBL" id="KGN56010.1"/>
    </source>
</evidence>
<reference evidence="1 2" key="2">
    <citation type="journal article" date="2009" name="PLoS ONE">
        <title>An integrated genetic and cytogenetic map of the cucumber genome.</title>
        <authorList>
            <person name="Ren Y."/>
            <person name="Zhang Z."/>
            <person name="Liu J."/>
            <person name="Staub J.E."/>
            <person name="Han Y."/>
            <person name="Cheng Z."/>
            <person name="Li X."/>
            <person name="Lu J."/>
            <person name="Miao H."/>
            <person name="Kang H."/>
            <person name="Xie B."/>
            <person name="Gu X."/>
            <person name="Wang X."/>
            <person name="Du Y."/>
            <person name="Jin W."/>
            <person name="Huang S."/>
        </authorList>
    </citation>
    <scope>NUCLEOTIDE SEQUENCE [LARGE SCALE GENOMIC DNA]</scope>
    <source>
        <strain evidence="2">cv. 9930</strain>
    </source>
</reference>
<dbReference type="Proteomes" id="UP000029981">
    <property type="component" value="Chromosome 3"/>
</dbReference>
<organism evidence="1 2">
    <name type="scientific">Cucumis sativus</name>
    <name type="common">Cucumber</name>
    <dbReference type="NCBI Taxonomy" id="3659"/>
    <lineage>
        <taxon>Eukaryota</taxon>
        <taxon>Viridiplantae</taxon>
        <taxon>Streptophyta</taxon>
        <taxon>Embryophyta</taxon>
        <taxon>Tracheophyta</taxon>
        <taxon>Spermatophyta</taxon>
        <taxon>Magnoliopsida</taxon>
        <taxon>eudicotyledons</taxon>
        <taxon>Gunneridae</taxon>
        <taxon>Pentapetalae</taxon>
        <taxon>rosids</taxon>
        <taxon>fabids</taxon>
        <taxon>Cucurbitales</taxon>
        <taxon>Cucurbitaceae</taxon>
        <taxon>Benincaseae</taxon>
        <taxon>Cucumis</taxon>
    </lineage>
</organism>
<proteinExistence type="predicted"/>
<protein>
    <submittedName>
        <fullName evidence="1">Uncharacterized protein</fullName>
    </submittedName>
</protein>
<name>A0A0A0L260_CUCSA</name>